<evidence type="ECO:0000313" key="3">
    <source>
        <dbReference type="Proteomes" id="UP000828390"/>
    </source>
</evidence>
<accession>A0A9D4K8D8</accession>
<feature type="compositionally biased region" description="Polar residues" evidence="1">
    <location>
        <begin position="20"/>
        <end position="34"/>
    </location>
</feature>
<reference evidence="2" key="2">
    <citation type="submission" date="2020-11" db="EMBL/GenBank/DDBJ databases">
        <authorList>
            <person name="McCartney M.A."/>
            <person name="Auch B."/>
            <person name="Kono T."/>
            <person name="Mallez S."/>
            <person name="Becker A."/>
            <person name="Gohl D.M."/>
            <person name="Silverstein K.A.T."/>
            <person name="Koren S."/>
            <person name="Bechman K.B."/>
            <person name="Herman A."/>
            <person name="Abrahante J.E."/>
            <person name="Garbe J."/>
        </authorList>
    </citation>
    <scope>NUCLEOTIDE SEQUENCE</scope>
    <source>
        <strain evidence="2">Duluth1</strain>
        <tissue evidence="2">Whole animal</tissue>
    </source>
</reference>
<keyword evidence="3" id="KW-1185">Reference proteome</keyword>
<comment type="caution">
    <text evidence="2">The sequence shown here is derived from an EMBL/GenBank/DDBJ whole genome shotgun (WGS) entry which is preliminary data.</text>
</comment>
<reference evidence="2" key="1">
    <citation type="journal article" date="2019" name="bioRxiv">
        <title>The Genome of the Zebra Mussel, Dreissena polymorpha: A Resource for Invasive Species Research.</title>
        <authorList>
            <person name="McCartney M.A."/>
            <person name="Auch B."/>
            <person name="Kono T."/>
            <person name="Mallez S."/>
            <person name="Zhang Y."/>
            <person name="Obille A."/>
            <person name="Becker A."/>
            <person name="Abrahante J.E."/>
            <person name="Garbe J."/>
            <person name="Badalamenti J.P."/>
            <person name="Herman A."/>
            <person name="Mangelson H."/>
            <person name="Liachko I."/>
            <person name="Sullivan S."/>
            <person name="Sone E.D."/>
            <person name="Koren S."/>
            <person name="Silverstein K.A.T."/>
            <person name="Beckman K.B."/>
            <person name="Gohl D.M."/>
        </authorList>
    </citation>
    <scope>NUCLEOTIDE SEQUENCE</scope>
    <source>
        <strain evidence="2">Duluth1</strain>
        <tissue evidence="2">Whole animal</tissue>
    </source>
</reference>
<proteinExistence type="predicted"/>
<name>A0A9D4K8D8_DREPO</name>
<dbReference type="AlphaFoldDB" id="A0A9D4K8D8"/>
<protein>
    <submittedName>
        <fullName evidence="2">Uncharacterized protein</fullName>
    </submittedName>
</protein>
<dbReference type="EMBL" id="JAIWYP010000004">
    <property type="protein sequence ID" value="KAH3834747.1"/>
    <property type="molecule type" value="Genomic_DNA"/>
</dbReference>
<dbReference type="Proteomes" id="UP000828390">
    <property type="component" value="Unassembled WGS sequence"/>
</dbReference>
<sequence>MSYKHVHSNSMFPSIKESPRTTTPTELSSSGETENISFSEYISLGDIRGKQVKGNKPERRISVEDLPSMPKDAIPVRSQLHTRRKTIAAEEPYIAFGDKRFKQILKGNKPGRSIKFGELPSIPEDKNPFLSQLHTRRTTLAVVEPYNNTRKFMKNALIVEQGVPVTKHTYEHKRSLSTVTKGARRLSLGSLGSKITGLAHAKNAFNRFKKHSAIQPENDEVETFEIKQLPEKPRFASTLSPEAQFAIMKGYEDLVYWNLCKQYPQHRRQLHRTQTPHSPVVVRYSDPSITDTFEKKNLYDANYDKGRGIPVTSGGVASNSDEQCDQATEQMTLSNTSTKTNSLSQCEATYNKTQTTQENSKLITTYMCESVMHILDDLREEQGLYRLSPRRPGISSLSEPYRVYNSWSRGWSKGFESV</sequence>
<organism evidence="2 3">
    <name type="scientific">Dreissena polymorpha</name>
    <name type="common">Zebra mussel</name>
    <name type="synonym">Mytilus polymorpha</name>
    <dbReference type="NCBI Taxonomy" id="45954"/>
    <lineage>
        <taxon>Eukaryota</taxon>
        <taxon>Metazoa</taxon>
        <taxon>Spiralia</taxon>
        <taxon>Lophotrochozoa</taxon>
        <taxon>Mollusca</taxon>
        <taxon>Bivalvia</taxon>
        <taxon>Autobranchia</taxon>
        <taxon>Heteroconchia</taxon>
        <taxon>Euheterodonta</taxon>
        <taxon>Imparidentia</taxon>
        <taxon>Neoheterodontei</taxon>
        <taxon>Myida</taxon>
        <taxon>Dreissenoidea</taxon>
        <taxon>Dreissenidae</taxon>
        <taxon>Dreissena</taxon>
    </lineage>
</organism>
<evidence type="ECO:0000256" key="1">
    <source>
        <dbReference type="SAM" id="MobiDB-lite"/>
    </source>
</evidence>
<feature type="region of interest" description="Disordered" evidence="1">
    <location>
        <begin position="1"/>
        <end position="34"/>
    </location>
</feature>
<gene>
    <name evidence="2" type="ORF">DPMN_108082</name>
</gene>
<evidence type="ECO:0000313" key="2">
    <source>
        <dbReference type="EMBL" id="KAH3834747.1"/>
    </source>
</evidence>